<dbReference type="InterPro" id="IPR029055">
    <property type="entry name" value="Ntn_hydrolases_N"/>
</dbReference>
<proteinExistence type="inferred from homology"/>
<comment type="similarity">
    <text evidence="2">Belongs to the asparagine synthetase family.</text>
</comment>
<keyword evidence="9" id="KW-0436">Ligase</keyword>
<evidence type="ECO:0000256" key="6">
    <source>
        <dbReference type="ARBA" id="ARBA00022962"/>
    </source>
</evidence>
<dbReference type="NCBIfam" id="TIGR01536">
    <property type="entry name" value="asn_synth_AEB"/>
    <property type="match status" value="1"/>
</dbReference>
<dbReference type="EMBL" id="JBHUHV010000011">
    <property type="protein sequence ID" value="MFD2065866.1"/>
    <property type="molecule type" value="Genomic_DNA"/>
</dbReference>
<evidence type="ECO:0000256" key="5">
    <source>
        <dbReference type="ARBA" id="ARBA00022840"/>
    </source>
</evidence>
<dbReference type="InterPro" id="IPR033738">
    <property type="entry name" value="AsnB_N"/>
</dbReference>
<comment type="caution">
    <text evidence="9">The sequence shown here is derived from an EMBL/GenBank/DDBJ whole genome shotgun (WGS) entry which is preliminary data.</text>
</comment>
<dbReference type="PIRSF" id="PIRSF001589">
    <property type="entry name" value="Asn_synthetase_glu-h"/>
    <property type="match status" value="1"/>
</dbReference>
<sequence>MCGITGVFAFTDAGKLAVAQLQRASAALQHRGPDAEGVYLHGPVGLAHRRLSIIGPAAEANQPFSDSSGRYTIVYNGEIFNYTSLRSKLQSKGHAFCTESDTEVILHLYKQEGQECLKKLQGFFVFAIYDADEESLFIARDRFGEKPLLYYRDADRLLFASEMGALLELGVPRELDYASLYQYLQLTYVPAPASMLKGVRKLLPGHSLYIRGEKPKEMLWYRLSFDADKASQNPLTYKQQQVKLKQLLDQAVEGRLIADVPVGAFLSGGIDSSVVVALASQKVQQLKTYSVSFPEQPYFDESKYALLVAKKFNTDHTEVRLTQRGMEDQLEGFLNSISEPFADSSALAVYMLSQYVSQDVKAVLSGDGADELFAGYNKHQAEYRLMQGGIAADLIAKLGPLWDILPKSRNSYTTNKVRQLQRFSTGAKLPAKERYWLWATWQREKEALALLRAEHQTVAESRLYRYRKKYLLEYINNQNQYNLNNVLIADWHLVLANDMLPKIDMMGMAHGVEVRSPFLDHRLVKFAFSLPVSSKIALDIQKRILQDTFRNVLPSELYNRPKKGFEIPLLHLLQTAGETGLFEEYLSDKFIKEQGIFKVNEIKAVREALKAGKEASVQSKMWSLLVFQYWWVKHLKS</sequence>
<dbReference type="PROSITE" id="PS51278">
    <property type="entry name" value="GATASE_TYPE_2"/>
    <property type="match status" value="1"/>
</dbReference>
<dbReference type="PANTHER" id="PTHR43284">
    <property type="entry name" value="ASPARAGINE SYNTHETASE (GLUTAMINE-HYDROLYZING)"/>
    <property type="match status" value="1"/>
</dbReference>
<comment type="pathway">
    <text evidence="1">Amino-acid biosynthesis; L-asparagine biosynthesis; L-asparagine from L-aspartate (L-Gln route): step 1/1.</text>
</comment>
<dbReference type="InterPro" id="IPR006426">
    <property type="entry name" value="Asn_synth_AEB"/>
</dbReference>
<dbReference type="InterPro" id="IPR051786">
    <property type="entry name" value="ASN_synthetase/amidase"/>
</dbReference>
<dbReference type="EC" id="6.3.5.4" evidence="3"/>
<organism evidence="9 10">
    <name type="scientific">Pontibacter silvestris</name>
    <dbReference type="NCBI Taxonomy" id="2305183"/>
    <lineage>
        <taxon>Bacteria</taxon>
        <taxon>Pseudomonadati</taxon>
        <taxon>Bacteroidota</taxon>
        <taxon>Cytophagia</taxon>
        <taxon>Cytophagales</taxon>
        <taxon>Hymenobacteraceae</taxon>
        <taxon>Pontibacter</taxon>
    </lineage>
</organism>
<dbReference type="InterPro" id="IPR017932">
    <property type="entry name" value="GATase_2_dom"/>
</dbReference>
<evidence type="ECO:0000256" key="2">
    <source>
        <dbReference type="ARBA" id="ARBA00005752"/>
    </source>
</evidence>
<dbReference type="CDD" id="cd00712">
    <property type="entry name" value="AsnB"/>
    <property type="match status" value="1"/>
</dbReference>
<dbReference type="Proteomes" id="UP001597369">
    <property type="component" value="Unassembled WGS sequence"/>
</dbReference>
<dbReference type="SUPFAM" id="SSF52402">
    <property type="entry name" value="Adenine nucleotide alpha hydrolases-like"/>
    <property type="match status" value="1"/>
</dbReference>
<accession>A0ABW4WUM2</accession>
<dbReference type="InterPro" id="IPR014729">
    <property type="entry name" value="Rossmann-like_a/b/a_fold"/>
</dbReference>
<dbReference type="GO" id="GO:0004066">
    <property type="term" value="F:asparagine synthase (glutamine-hydrolyzing) activity"/>
    <property type="evidence" value="ECO:0007669"/>
    <property type="project" value="UniProtKB-EC"/>
</dbReference>
<gene>
    <name evidence="9" type="primary">asnB</name>
    <name evidence="9" type="ORF">ACFSKU_03155</name>
</gene>
<protein>
    <recommendedName>
        <fullName evidence="3">asparagine synthase (glutamine-hydrolyzing)</fullName>
        <ecNumber evidence="3">6.3.5.4</ecNumber>
    </recommendedName>
</protein>
<keyword evidence="4" id="KW-0547">Nucleotide-binding</keyword>
<evidence type="ECO:0000256" key="4">
    <source>
        <dbReference type="ARBA" id="ARBA00022741"/>
    </source>
</evidence>
<dbReference type="Gene3D" id="3.60.20.10">
    <property type="entry name" value="Glutamine Phosphoribosylpyrophosphate, subunit 1, domain 1"/>
    <property type="match status" value="1"/>
</dbReference>
<dbReference type="PANTHER" id="PTHR43284:SF1">
    <property type="entry name" value="ASPARAGINE SYNTHETASE"/>
    <property type="match status" value="1"/>
</dbReference>
<dbReference type="CDD" id="cd01991">
    <property type="entry name" value="Asn_synthase_B_C"/>
    <property type="match status" value="1"/>
</dbReference>
<dbReference type="RefSeq" id="WP_229962259.1">
    <property type="nucleotide sequence ID" value="NZ_JAJJWI010000020.1"/>
</dbReference>
<evidence type="ECO:0000256" key="3">
    <source>
        <dbReference type="ARBA" id="ARBA00012737"/>
    </source>
</evidence>
<evidence type="ECO:0000259" key="8">
    <source>
        <dbReference type="PROSITE" id="PS51278"/>
    </source>
</evidence>
<dbReference type="Gene3D" id="3.40.50.620">
    <property type="entry name" value="HUPs"/>
    <property type="match status" value="1"/>
</dbReference>
<evidence type="ECO:0000313" key="10">
    <source>
        <dbReference type="Proteomes" id="UP001597369"/>
    </source>
</evidence>
<keyword evidence="10" id="KW-1185">Reference proteome</keyword>
<dbReference type="SUPFAM" id="SSF56235">
    <property type="entry name" value="N-terminal nucleophile aminohydrolases (Ntn hydrolases)"/>
    <property type="match status" value="1"/>
</dbReference>
<dbReference type="Pfam" id="PF00733">
    <property type="entry name" value="Asn_synthase"/>
    <property type="match status" value="1"/>
</dbReference>
<name>A0ABW4WUM2_9BACT</name>
<dbReference type="InterPro" id="IPR001962">
    <property type="entry name" value="Asn_synthase"/>
</dbReference>
<evidence type="ECO:0000256" key="7">
    <source>
        <dbReference type="ARBA" id="ARBA00048741"/>
    </source>
</evidence>
<dbReference type="Pfam" id="PF13537">
    <property type="entry name" value="GATase_7"/>
    <property type="match status" value="1"/>
</dbReference>
<keyword evidence="5" id="KW-0067">ATP-binding</keyword>
<keyword evidence="6" id="KW-0315">Glutamine amidotransferase</keyword>
<reference evidence="10" key="1">
    <citation type="journal article" date="2019" name="Int. J. Syst. Evol. Microbiol.">
        <title>The Global Catalogue of Microorganisms (GCM) 10K type strain sequencing project: providing services to taxonomists for standard genome sequencing and annotation.</title>
        <authorList>
            <consortium name="The Broad Institute Genomics Platform"/>
            <consortium name="The Broad Institute Genome Sequencing Center for Infectious Disease"/>
            <person name="Wu L."/>
            <person name="Ma J."/>
        </authorList>
    </citation>
    <scope>NUCLEOTIDE SEQUENCE [LARGE SCALE GENOMIC DNA]</scope>
    <source>
        <strain evidence="10">JCM 16545</strain>
    </source>
</reference>
<evidence type="ECO:0000256" key="1">
    <source>
        <dbReference type="ARBA" id="ARBA00005187"/>
    </source>
</evidence>
<comment type="catalytic activity">
    <reaction evidence="7">
        <text>L-aspartate + L-glutamine + ATP + H2O = L-asparagine + L-glutamate + AMP + diphosphate + H(+)</text>
        <dbReference type="Rhea" id="RHEA:12228"/>
        <dbReference type="ChEBI" id="CHEBI:15377"/>
        <dbReference type="ChEBI" id="CHEBI:15378"/>
        <dbReference type="ChEBI" id="CHEBI:29985"/>
        <dbReference type="ChEBI" id="CHEBI:29991"/>
        <dbReference type="ChEBI" id="CHEBI:30616"/>
        <dbReference type="ChEBI" id="CHEBI:33019"/>
        <dbReference type="ChEBI" id="CHEBI:58048"/>
        <dbReference type="ChEBI" id="CHEBI:58359"/>
        <dbReference type="ChEBI" id="CHEBI:456215"/>
        <dbReference type="EC" id="6.3.5.4"/>
    </reaction>
</comment>
<evidence type="ECO:0000313" key="9">
    <source>
        <dbReference type="EMBL" id="MFD2065866.1"/>
    </source>
</evidence>
<feature type="domain" description="Glutamine amidotransferase type-2" evidence="8">
    <location>
        <begin position="2"/>
        <end position="213"/>
    </location>
</feature>